<dbReference type="GO" id="GO:0005509">
    <property type="term" value="F:calcium ion binding"/>
    <property type="evidence" value="ECO:0007669"/>
    <property type="project" value="InterPro"/>
</dbReference>
<keyword evidence="1" id="KW-0106">Calcium</keyword>
<evidence type="ECO:0000313" key="4">
    <source>
        <dbReference type="Proteomes" id="UP000005408"/>
    </source>
</evidence>
<dbReference type="InterPro" id="IPR002048">
    <property type="entry name" value="EF_hand_dom"/>
</dbReference>
<organism evidence="3 4">
    <name type="scientific">Magallana gigas</name>
    <name type="common">Pacific oyster</name>
    <name type="synonym">Crassostrea gigas</name>
    <dbReference type="NCBI Taxonomy" id="29159"/>
    <lineage>
        <taxon>Eukaryota</taxon>
        <taxon>Metazoa</taxon>
        <taxon>Spiralia</taxon>
        <taxon>Lophotrochozoa</taxon>
        <taxon>Mollusca</taxon>
        <taxon>Bivalvia</taxon>
        <taxon>Autobranchia</taxon>
        <taxon>Pteriomorphia</taxon>
        <taxon>Ostreida</taxon>
        <taxon>Ostreoidea</taxon>
        <taxon>Ostreidae</taxon>
        <taxon>Magallana</taxon>
    </lineage>
</organism>
<dbReference type="SUPFAM" id="SSF47473">
    <property type="entry name" value="EF-hand"/>
    <property type="match status" value="1"/>
</dbReference>
<evidence type="ECO:0000256" key="1">
    <source>
        <dbReference type="ARBA" id="ARBA00022837"/>
    </source>
</evidence>
<evidence type="ECO:0000313" key="3">
    <source>
        <dbReference type="EnsemblMetazoa" id="G6521.5:cds"/>
    </source>
</evidence>
<dbReference type="PROSITE" id="PS00018">
    <property type="entry name" value="EF_HAND_1"/>
    <property type="match status" value="1"/>
</dbReference>
<dbReference type="Proteomes" id="UP000005408">
    <property type="component" value="Unassembled WGS sequence"/>
</dbReference>
<dbReference type="Gene3D" id="1.10.238.10">
    <property type="entry name" value="EF-hand"/>
    <property type="match status" value="1"/>
</dbReference>
<accession>A0A8W8NE20</accession>
<sequence length="162" mass="18847">MRHSKPSSHLSICTSSFHRPEAQKIFDKYCHNFVMRLKKEDAIKMFTSDFKLSEKQAELMFDIYDIDKNGQLSQWEFKQFYTNLGEFAPELFEAFEKLKSGSNEEGEFEKAWDVLKTVKNASGEVTKDADLESLIKAAVGEEKKMDFGKFMNLFSRIKQSRS</sequence>
<protein>
    <recommendedName>
        <fullName evidence="2">EF-hand domain-containing protein</fullName>
    </recommendedName>
</protein>
<dbReference type="InterPro" id="IPR011992">
    <property type="entry name" value="EF-hand-dom_pair"/>
</dbReference>
<dbReference type="PROSITE" id="PS50222">
    <property type="entry name" value="EF_HAND_2"/>
    <property type="match status" value="1"/>
</dbReference>
<dbReference type="AlphaFoldDB" id="A0A8W8NE20"/>
<dbReference type="InterPro" id="IPR018247">
    <property type="entry name" value="EF_Hand_1_Ca_BS"/>
</dbReference>
<reference evidence="3" key="1">
    <citation type="submission" date="2022-08" db="UniProtKB">
        <authorList>
            <consortium name="EnsemblMetazoa"/>
        </authorList>
    </citation>
    <scope>IDENTIFICATION</scope>
    <source>
        <strain evidence="3">05x7-T-G4-1.051#20</strain>
    </source>
</reference>
<name>A0A8W8NE20_MAGGI</name>
<dbReference type="Pfam" id="PF13405">
    <property type="entry name" value="EF-hand_6"/>
    <property type="match status" value="1"/>
</dbReference>
<feature type="domain" description="EF-hand" evidence="2">
    <location>
        <begin position="52"/>
        <end position="87"/>
    </location>
</feature>
<keyword evidence="4" id="KW-1185">Reference proteome</keyword>
<evidence type="ECO:0000259" key="2">
    <source>
        <dbReference type="PROSITE" id="PS50222"/>
    </source>
</evidence>
<dbReference type="EnsemblMetazoa" id="G6521.5">
    <property type="protein sequence ID" value="G6521.5:cds"/>
    <property type="gene ID" value="G6521"/>
</dbReference>
<proteinExistence type="predicted"/>